<comment type="caution">
    <text evidence="1">The sequence shown here is derived from an EMBL/GenBank/DDBJ whole genome shotgun (WGS) entry which is preliminary data.</text>
</comment>
<evidence type="ECO:0000313" key="2">
    <source>
        <dbReference type="Proteomes" id="UP001501676"/>
    </source>
</evidence>
<sequence>MNDERELWEVRVGFVATEQQAEQLKEQIARLLCPEPDHAPPCRLPWQIVLSRPDDTEVYESVLIQDRIEHRA</sequence>
<organism evidence="1 2">
    <name type="scientific">Cryptosporangium minutisporangium</name>
    <dbReference type="NCBI Taxonomy" id="113569"/>
    <lineage>
        <taxon>Bacteria</taxon>
        <taxon>Bacillati</taxon>
        <taxon>Actinomycetota</taxon>
        <taxon>Actinomycetes</taxon>
        <taxon>Cryptosporangiales</taxon>
        <taxon>Cryptosporangiaceae</taxon>
        <taxon>Cryptosporangium</taxon>
    </lineage>
</organism>
<dbReference type="RefSeq" id="WP_345731930.1">
    <property type="nucleotide sequence ID" value="NZ_BAAAYN010000044.1"/>
</dbReference>
<evidence type="ECO:0000313" key="1">
    <source>
        <dbReference type="EMBL" id="GAA3394373.1"/>
    </source>
</evidence>
<dbReference type="Proteomes" id="UP001501676">
    <property type="component" value="Unassembled WGS sequence"/>
</dbReference>
<protein>
    <submittedName>
        <fullName evidence="1">Uncharacterized protein</fullName>
    </submittedName>
</protein>
<name>A0ABP6T6D6_9ACTN</name>
<keyword evidence="2" id="KW-1185">Reference proteome</keyword>
<proteinExistence type="predicted"/>
<dbReference type="EMBL" id="BAAAYN010000044">
    <property type="protein sequence ID" value="GAA3394373.1"/>
    <property type="molecule type" value="Genomic_DNA"/>
</dbReference>
<reference evidence="2" key="1">
    <citation type="journal article" date="2019" name="Int. J. Syst. Evol. Microbiol.">
        <title>The Global Catalogue of Microorganisms (GCM) 10K type strain sequencing project: providing services to taxonomists for standard genome sequencing and annotation.</title>
        <authorList>
            <consortium name="The Broad Institute Genomics Platform"/>
            <consortium name="The Broad Institute Genome Sequencing Center for Infectious Disease"/>
            <person name="Wu L."/>
            <person name="Ma J."/>
        </authorList>
    </citation>
    <scope>NUCLEOTIDE SEQUENCE [LARGE SCALE GENOMIC DNA]</scope>
    <source>
        <strain evidence="2">JCM 9458</strain>
    </source>
</reference>
<accession>A0ABP6T6D6</accession>
<gene>
    <name evidence="1" type="ORF">GCM10020369_63550</name>
</gene>